<dbReference type="GO" id="GO:1990456">
    <property type="term" value="P:mitochondrion-endoplasmic reticulum membrane tethering"/>
    <property type="evidence" value="ECO:0007669"/>
    <property type="project" value="TreeGrafter"/>
</dbReference>
<dbReference type="InterPro" id="IPR019411">
    <property type="entry name" value="MMM1_dom"/>
</dbReference>
<comment type="subcellular location">
    <subcellularLocation>
        <location evidence="1">Endoplasmic reticulum membrane</location>
        <topology evidence="1">Single-pass type I membrane protein</topology>
    </subcellularLocation>
    <text evidence="1">The ERMES/MDM complex localizes to a few discrete foci (around 10 per single cell), that represent mitochondria-endoplasmic reticulum junctions. These foci are often found next to mtDNA nucleoids.</text>
</comment>
<feature type="topological domain" description="Cytoplasmic" evidence="1">
    <location>
        <begin position="37"/>
        <end position="326"/>
    </location>
</feature>
<dbReference type="HAMAP" id="MF_03103">
    <property type="entry name" value="Mmm1"/>
    <property type="match status" value="1"/>
</dbReference>
<protein>
    <recommendedName>
        <fullName evidence="1">Maintenance of mitochondrial morphology protein 1</fullName>
    </recommendedName>
</protein>
<dbReference type="Proteomes" id="UP001214628">
    <property type="component" value="Chromosome 1"/>
</dbReference>
<feature type="domain" description="MMM1" evidence="3">
    <location>
        <begin position="84"/>
        <end position="249"/>
    </location>
</feature>
<dbReference type="GO" id="GO:0015914">
    <property type="term" value="P:phospholipid transport"/>
    <property type="evidence" value="ECO:0007669"/>
    <property type="project" value="TreeGrafter"/>
</dbReference>
<feature type="transmembrane region" description="Helical" evidence="2">
    <location>
        <begin position="12"/>
        <end position="32"/>
    </location>
</feature>
<accession>A0AAF0F8A6</accession>
<dbReference type="AlphaFoldDB" id="A0AAF0F8A6"/>
<keyword evidence="1" id="KW-0256">Endoplasmic reticulum</keyword>
<comment type="function">
    <text evidence="1">Component of the ERMES/MDM complex, which serves as a molecular tether to connect the endoplasmic reticulum (ER) and mitochondria. Components of this complex are involved in the control of mitochondrial shape and protein biogenesis, and function in nonvesicular lipid trafficking between the ER and mitochondria. The MDM12-MMM1 subcomplex functions in the major beta-barrel assembly pathway that is responsible for biogenesis of all outer membrane beta-barrel proteins, and acts in a late step after the SAM complex. The MDM10-MDM12-MMM1 subcomplex further acts in the TOM40-specific pathway after the action of the MDM12-MMM1 complex. Essential for establishing and maintaining the structure of mitochondria and maintenance of mtDNA nucleoids.</text>
</comment>
<evidence type="ECO:0000259" key="3">
    <source>
        <dbReference type="Pfam" id="PF10296"/>
    </source>
</evidence>
<dbReference type="PANTHER" id="PTHR13466:SF0">
    <property type="entry name" value="SMP-LTD DOMAIN-CONTAINING PROTEIN"/>
    <property type="match status" value="1"/>
</dbReference>
<name>A0AAF0F8A6_9BASI</name>
<dbReference type="PANTHER" id="PTHR13466">
    <property type="entry name" value="TEX2 PROTEIN-RELATED"/>
    <property type="match status" value="1"/>
</dbReference>
<proteinExistence type="inferred from homology"/>
<keyword evidence="1 2" id="KW-1133">Transmembrane helix</keyword>
<feature type="topological domain" description="Lumenal" evidence="1">
    <location>
        <begin position="1"/>
        <end position="15"/>
    </location>
</feature>
<dbReference type="GO" id="GO:0008289">
    <property type="term" value="F:lipid binding"/>
    <property type="evidence" value="ECO:0007669"/>
    <property type="project" value="TreeGrafter"/>
</dbReference>
<comment type="similarity">
    <text evidence="1">Belongs to the MMM1 family.</text>
</comment>
<keyword evidence="1 2" id="KW-0812">Transmembrane</keyword>
<evidence type="ECO:0000256" key="1">
    <source>
        <dbReference type="HAMAP-Rule" id="MF_03103"/>
    </source>
</evidence>
<dbReference type="EMBL" id="CP118375">
    <property type="protein sequence ID" value="WFD41899.1"/>
    <property type="molecule type" value="Genomic_DNA"/>
</dbReference>
<dbReference type="GO" id="GO:0045040">
    <property type="term" value="P:protein insertion into mitochondrial outer membrane"/>
    <property type="evidence" value="ECO:0007669"/>
    <property type="project" value="UniProtKB-UniRule"/>
</dbReference>
<dbReference type="CDD" id="cd21671">
    <property type="entry name" value="SMP_Mmm1"/>
    <property type="match status" value="1"/>
</dbReference>
<evidence type="ECO:0000313" key="4">
    <source>
        <dbReference type="EMBL" id="WFD41899.1"/>
    </source>
</evidence>
<feature type="domain" description="MMM1" evidence="3">
    <location>
        <begin position="259"/>
        <end position="320"/>
    </location>
</feature>
<dbReference type="InterPro" id="IPR027537">
    <property type="entry name" value="Mmm1"/>
</dbReference>
<dbReference type="GO" id="GO:0005789">
    <property type="term" value="C:endoplasmic reticulum membrane"/>
    <property type="evidence" value="ECO:0007669"/>
    <property type="project" value="UniProtKB-SubCell"/>
</dbReference>
<evidence type="ECO:0000256" key="2">
    <source>
        <dbReference type="SAM" id="Phobius"/>
    </source>
</evidence>
<sequence length="326" mass="36898">MMGYEVAKRLVFVEGFLLGLLVAGITCAWVFWHTFMIDVPESLAQQRNKLLARTDALQRSLNKRSRKAKQSQLATDDSFQNQLEDLLKQAKYDMESHAPESLDWFNLLVAQTLRGYRQSMLQTALGIPDRDTDLPLPSLETEEKAAAKRLIEHLLNTALEGRTMNLLDLVTVTDIDLGNSYPAFSNARFRPSDFGHGLRLEVDFDYEDRIALGLDTKLLLNFPQMRFGCLALALCLRIERIAGTIGIEIGHEQGNLLDQEVRISLYPDFILEAHVSSLIGSKNPLQDIPKIEQLLVSRLYLAMQQRIVWPNYWSVPLPVLEGSGKS</sequence>
<gene>
    <name evidence="1 4" type="primary">MMM1</name>
    <name evidence="4" type="ORF">MPSI1_000536</name>
</gene>
<organism evidence="4 5">
    <name type="scientific">Malassezia psittaci</name>
    <dbReference type="NCBI Taxonomy" id="1821823"/>
    <lineage>
        <taxon>Eukaryota</taxon>
        <taxon>Fungi</taxon>
        <taxon>Dikarya</taxon>
        <taxon>Basidiomycota</taxon>
        <taxon>Ustilaginomycotina</taxon>
        <taxon>Malasseziomycetes</taxon>
        <taxon>Malasseziales</taxon>
        <taxon>Malasseziaceae</taxon>
        <taxon>Malassezia</taxon>
    </lineage>
</organism>
<evidence type="ECO:0000313" key="5">
    <source>
        <dbReference type="Proteomes" id="UP001214628"/>
    </source>
</evidence>
<dbReference type="Pfam" id="PF10296">
    <property type="entry name" value="MMM1"/>
    <property type="match status" value="2"/>
</dbReference>
<comment type="subunit">
    <text evidence="1">Homodimer. Component of the ER-mitochondria encounter structure (ERMES) or MDM complex, composed of MMM1, MDM10, MDM12 and MDM34. A MMM1 homodimer associates with one molecule of MDM12 on each side in a pairwise head-to-tail manner, and the SMP-LTD domains of MMM1 and MDM12 generate a continuous hydrophobic tunnel for phospholipid trafficking.</text>
</comment>
<reference evidence="4" key="1">
    <citation type="submission" date="2023-02" db="EMBL/GenBank/DDBJ databases">
        <title>Mating type loci evolution in Malassezia.</title>
        <authorList>
            <person name="Coelho M.A."/>
        </authorList>
    </citation>
    <scope>NUCLEOTIDE SEQUENCE</scope>
    <source>
        <strain evidence="4">CBS 14136</strain>
    </source>
</reference>
<keyword evidence="1 2" id="KW-0472">Membrane</keyword>
<keyword evidence="5" id="KW-1185">Reference proteome</keyword>
<dbReference type="GO" id="GO:0032865">
    <property type="term" value="C:ERMES complex"/>
    <property type="evidence" value="ECO:0007669"/>
    <property type="project" value="UniProtKB-UniRule"/>
</dbReference>